<accession>A0A426XY77</accession>
<comment type="caution">
    <text evidence="2">The sequence shown here is derived from an EMBL/GenBank/DDBJ whole genome shotgun (WGS) entry which is preliminary data.</text>
</comment>
<proteinExistence type="predicted"/>
<organism evidence="2 3">
    <name type="scientific">Ensete ventricosum</name>
    <name type="common">Abyssinian banana</name>
    <name type="synonym">Musa ensete</name>
    <dbReference type="NCBI Taxonomy" id="4639"/>
    <lineage>
        <taxon>Eukaryota</taxon>
        <taxon>Viridiplantae</taxon>
        <taxon>Streptophyta</taxon>
        <taxon>Embryophyta</taxon>
        <taxon>Tracheophyta</taxon>
        <taxon>Spermatophyta</taxon>
        <taxon>Magnoliopsida</taxon>
        <taxon>Liliopsida</taxon>
        <taxon>Zingiberales</taxon>
        <taxon>Musaceae</taxon>
        <taxon>Ensete</taxon>
    </lineage>
</organism>
<name>A0A426XY77_ENSVE</name>
<dbReference type="EMBL" id="AMZH03016580">
    <property type="protein sequence ID" value="RRT44261.1"/>
    <property type="molecule type" value="Genomic_DNA"/>
</dbReference>
<evidence type="ECO:0000256" key="1">
    <source>
        <dbReference type="SAM" id="MobiDB-lite"/>
    </source>
</evidence>
<dbReference type="Proteomes" id="UP000287651">
    <property type="component" value="Unassembled WGS sequence"/>
</dbReference>
<sequence>MRGGPGRPEKERPILRQKSKSVRELCSASVGVDGRDYHAIRMCNLLERAPEAPLDVDLRPLTHGMIVWQDREGRLRPSISEAHCAGYKCPASKSRE</sequence>
<gene>
    <name evidence="2" type="ORF">B296_00044344</name>
</gene>
<dbReference type="AlphaFoldDB" id="A0A426XY77"/>
<protein>
    <submittedName>
        <fullName evidence="2">Uncharacterized protein</fullName>
    </submittedName>
</protein>
<evidence type="ECO:0000313" key="3">
    <source>
        <dbReference type="Proteomes" id="UP000287651"/>
    </source>
</evidence>
<evidence type="ECO:0000313" key="2">
    <source>
        <dbReference type="EMBL" id="RRT44261.1"/>
    </source>
</evidence>
<feature type="region of interest" description="Disordered" evidence="1">
    <location>
        <begin position="1"/>
        <end position="20"/>
    </location>
</feature>
<reference evidence="2 3" key="1">
    <citation type="journal article" date="2014" name="Agronomy (Basel)">
        <title>A Draft Genome Sequence for Ensete ventricosum, the Drought-Tolerant Tree Against Hunger.</title>
        <authorList>
            <person name="Harrison J."/>
            <person name="Moore K.A."/>
            <person name="Paszkiewicz K."/>
            <person name="Jones T."/>
            <person name="Grant M."/>
            <person name="Ambacheew D."/>
            <person name="Muzemil S."/>
            <person name="Studholme D.J."/>
        </authorList>
    </citation>
    <scope>NUCLEOTIDE SEQUENCE [LARGE SCALE GENOMIC DNA]</scope>
</reference>